<evidence type="ECO:0000256" key="1">
    <source>
        <dbReference type="SAM" id="Phobius"/>
    </source>
</evidence>
<proteinExistence type="predicted"/>
<feature type="transmembrane region" description="Helical" evidence="1">
    <location>
        <begin position="39"/>
        <end position="67"/>
    </location>
</feature>
<reference evidence="2" key="1">
    <citation type="submission" date="2015-07" db="EMBL/GenBank/DDBJ databases">
        <title>MeaNS - Measles Nucleotide Surveillance Program.</title>
        <authorList>
            <person name="Tran T."/>
            <person name="Druce J."/>
        </authorList>
    </citation>
    <scope>NUCLEOTIDE SEQUENCE</scope>
    <source>
        <strain evidence="2">UCB-OBI-ISO-001</strain>
        <tissue evidence="2">Gonad</tissue>
    </source>
</reference>
<keyword evidence="1" id="KW-0812">Transmembrane</keyword>
<keyword evidence="1" id="KW-1133">Transmembrane helix</keyword>
<organism evidence="2">
    <name type="scientific">Octopus bimaculoides</name>
    <name type="common">California two-spotted octopus</name>
    <dbReference type="NCBI Taxonomy" id="37653"/>
    <lineage>
        <taxon>Eukaryota</taxon>
        <taxon>Metazoa</taxon>
        <taxon>Spiralia</taxon>
        <taxon>Lophotrochozoa</taxon>
        <taxon>Mollusca</taxon>
        <taxon>Cephalopoda</taxon>
        <taxon>Coleoidea</taxon>
        <taxon>Octopodiformes</taxon>
        <taxon>Octopoda</taxon>
        <taxon>Incirrata</taxon>
        <taxon>Octopodidae</taxon>
        <taxon>Octopus</taxon>
    </lineage>
</organism>
<evidence type="ECO:0000313" key="2">
    <source>
        <dbReference type="EMBL" id="KOF70612.1"/>
    </source>
</evidence>
<gene>
    <name evidence="2" type="ORF">OCBIM_22002496mg</name>
</gene>
<sequence length="68" mass="8131">MSEKHEKVILVKHEKKYLLCLAGVVIKELLLKHSLSVRYFFSCHTNIPCIFFSVFFLLFLFFTIIFIF</sequence>
<accession>A0A0L8G0S5</accession>
<name>A0A0L8G0S5_OCTBM</name>
<dbReference type="AlphaFoldDB" id="A0A0L8G0S5"/>
<protein>
    <submittedName>
        <fullName evidence="2">Uncharacterized protein</fullName>
    </submittedName>
</protein>
<dbReference type="EMBL" id="KQ424672">
    <property type="protein sequence ID" value="KOF70612.1"/>
    <property type="molecule type" value="Genomic_DNA"/>
</dbReference>
<keyword evidence="1" id="KW-0472">Membrane</keyword>